<feature type="region of interest" description="Disordered" evidence="1">
    <location>
        <begin position="115"/>
        <end position="151"/>
    </location>
</feature>
<accession>A0A226EUJ2</accession>
<dbReference type="EMBL" id="LNIX01000001">
    <property type="protein sequence ID" value="OXA61262.1"/>
    <property type="molecule type" value="Genomic_DNA"/>
</dbReference>
<proteinExistence type="predicted"/>
<gene>
    <name evidence="2" type="ORF">Fcan01_03973</name>
</gene>
<feature type="compositionally biased region" description="Low complexity" evidence="1">
    <location>
        <begin position="81"/>
        <end position="93"/>
    </location>
</feature>
<feature type="region of interest" description="Disordered" evidence="1">
    <location>
        <begin position="59"/>
        <end position="95"/>
    </location>
</feature>
<name>A0A226EUJ2_FOLCA</name>
<keyword evidence="3" id="KW-1185">Reference proteome</keyword>
<dbReference type="Proteomes" id="UP000198287">
    <property type="component" value="Unassembled WGS sequence"/>
</dbReference>
<evidence type="ECO:0000313" key="3">
    <source>
        <dbReference type="Proteomes" id="UP000198287"/>
    </source>
</evidence>
<sequence length="151" mass="17331">MDFLHEPPHLEIMCHRHHHYRSRDCSRRKDDDDHDDDILTYFWLNIPFLIVDDDDELQDPIIKTEPGPASRLPLLGPPHGGPYQTSSTSSSASPRIERKELIWSLSAASARQVIPINESPPPPSPMTWIRHHQDDDGDDDHQNKPIIPITI</sequence>
<protein>
    <submittedName>
        <fullName evidence="2">Uncharacterized protein</fullName>
    </submittedName>
</protein>
<reference evidence="2 3" key="1">
    <citation type="submission" date="2015-12" db="EMBL/GenBank/DDBJ databases">
        <title>The genome of Folsomia candida.</title>
        <authorList>
            <person name="Faddeeva A."/>
            <person name="Derks M.F."/>
            <person name="Anvar Y."/>
            <person name="Smit S."/>
            <person name="Van Straalen N."/>
            <person name="Roelofs D."/>
        </authorList>
    </citation>
    <scope>NUCLEOTIDE SEQUENCE [LARGE SCALE GENOMIC DNA]</scope>
    <source>
        <strain evidence="2 3">VU population</strain>
        <tissue evidence="2">Whole body</tissue>
    </source>
</reference>
<dbReference type="AlphaFoldDB" id="A0A226EUJ2"/>
<organism evidence="2 3">
    <name type="scientific">Folsomia candida</name>
    <name type="common">Springtail</name>
    <dbReference type="NCBI Taxonomy" id="158441"/>
    <lineage>
        <taxon>Eukaryota</taxon>
        <taxon>Metazoa</taxon>
        <taxon>Ecdysozoa</taxon>
        <taxon>Arthropoda</taxon>
        <taxon>Hexapoda</taxon>
        <taxon>Collembola</taxon>
        <taxon>Entomobryomorpha</taxon>
        <taxon>Isotomoidea</taxon>
        <taxon>Isotomidae</taxon>
        <taxon>Proisotominae</taxon>
        <taxon>Folsomia</taxon>
    </lineage>
</organism>
<comment type="caution">
    <text evidence="2">The sequence shown here is derived from an EMBL/GenBank/DDBJ whole genome shotgun (WGS) entry which is preliminary data.</text>
</comment>
<evidence type="ECO:0000256" key="1">
    <source>
        <dbReference type="SAM" id="MobiDB-lite"/>
    </source>
</evidence>
<evidence type="ECO:0000313" key="2">
    <source>
        <dbReference type="EMBL" id="OXA61262.1"/>
    </source>
</evidence>